<proteinExistence type="predicted"/>
<keyword evidence="2" id="KW-1185">Reference proteome</keyword>
<evidence type="ECO:0000313" key="1">
    <source>
        <dbReference type="Ensembl" id="ENSACDP00005009563.1"/>
    </source>
</evidence>
<dbReference type="Ensembl" id="ENSACDT00005011491.1">
    <property type="protein sequence ID" value="ENSACDP00005009563.1"/>
    <property type="gene ID" value="ENSACDG00005006985.1"/>
</dbReference>
<accession>A0A8B9DMP9</accession>
<dbReference type="Proteomes" id="UP000694521">
    <property type="component" value="Unplaced"/>
</dbReference>
<organism evidence="1 2">
    <name type="scientific">Anser cygnoides</name>
    <name type="common">Swan goose</name>
    <dbReference type="NCBI Taxonomy" id="8845"/>
    <lineage>
        <taxon>Eukaryota</taxon>
        <taxon>Metazoa</taxon>
        <taxon>Chordata</taxon>
        <taxon>Craniata</taxon>
        <taxon>Vertebrata</taxon>
        <taxon>Euteleostomi</taxon>
        <taxon>Archelosauria</taxon>
        <taxon>Archosauria</taxon>
        <taxon>Dinosauria</taxon>
        <taxon>Saurischia</taxon>
        <taxon>Theropoda</taxon>
        <taxon>Coelurosauria</taxon>
        <taxon>Aves</taxon>
        <taxon>Neognathae</taxon>
        <taxon>Galloanserae</taxon>
        <taxon>Anseriformes</taxon>
        <taxon>Anatidae</taxon>
        <taxon>Anserinae</taxon>
        <taxon>Anser</taxon>
    </lineage>
</organism>
<reference evidence="1" key="1">
    <citation type="submission" date="2025-08" db="UniProtKB">
        <authorList>
            <consortium name="Ensembl"/>
        </authorList>
    </citation>
    <scope>IDENTIFICATION</scope>
</reference>
<dbReference type="PRINTS" id="PR00021">
    <property type="entry name" value="PRORICH"/>
</dbReference>
<name>A0A8B9DMP9_ANSCY</name>
<dbReference type="AlphaFoldDB" id="A0A8B9DMP9"/>
<sequence length="116" mass="12869">MSYYEQCKQPCLPPPICVQKCNQCVEPCKTVCVEPCSNICVKPCSTQCVEVCAPKCVEVCPAPCASECTTCCTTQCVEPCSTQTSSFRFLLKSWCGCRGFVSKMQCCEQREHALKR</sequence>
<protein>
    <submittedName>
        <fullName evidence="1">Uncharacterized protein</fullName>
    </submittedName>
</protein>
<reference evidence="1" key="2">
    <citation type="submission" date="2025-09" db="UniProtKB">
        <authorList>
            <consortium name="Ensembl"/>
        </authorList>
    </citation>
    <scope>IDENTIFICATION</scope>
</reference>
<evidence type="ECO:0000313" key="2">
    <source>
        <dbReference type="Proteomes" id="UP000694521"/>
    </source>
</evidence>